<keyword evidence="2" id="KW-1003">Cell membrane</keyword>
<accession>A0ABR7QYG8</accession>
<evidence type="ECO:0000256" key="5">
    <source>
        <dbReference type="ARBA" id="ARBA00023136"/>
    </source>
</evidence>
<dbReference type="InterPro" id="IPR050367">
    <property type="entry name" value="APC_superfamily"/>
</dbReference>
<proteinExistence type="predicted"/>
<dbReference type="PANTHER" id="PTHR42770">
    <property type="entry name" value="AMINO ACID TRANSPORTER-RELATED"/>
    <property type="match status" value="1"/>
</dbReference>
<dbReference type="Pfam" id="PF13520">
    <property type="entry name" value="AA_permease_2"/>
    <property type="match status" value="1"/>
</dbReference>
<evidence type="ECO:0000313" key="7">
    <source>
        <dbReference type="EMBL" id="MBC9131247.1"/>
    </source>
</evidence>
<dbReference type="PANTHER" id="PTHR42770:SF13">
    <property type="entry name" value="L-METHIONINE_BRANCHED-CHAIN AMINO ACID EXPORTER YJEH"/>
    <property type="match status" value="1"/>
</dbReference>
<feature type="transmembrane region" description="Helical" evidence="6">
    <location>
        <begin position="317"/>
        <end position="336"/>
    </location>
</feature>
<evidence type="ECO:0000256" key="2">
    <source>
        <dbReference type="ARBA" id="ARBA00022475"/>
    </source>
</evidence>
<feature type="transmembrane region" description="Helical" evidence="6">
    <location>
        <begin position="123"/>
        <end position="143"/>
    </location>
</feature>
<feature type="transmembrane region" description="Helical" evidence="6">
    <location>
        <begin position="183"/>
        <end position="208"/>
    </location>
</feature>
<feature type="transmembrane region" description="Helical" evidence="6">
    <location>
        <begin position="44"/>
        <end position="66"/>
    </location>
</feature>
<evidence type="ECO:0000313" key="8">
    <source>
        <dbReference type="Proteomes" id="UP000651208"/>
    </source>
</evidence>
<keyword evidence="5 6" id="KW-0472">Membrane</keyword>
<feature type="transmembrane region" description="Helical" evidence="6">
    <location>
        <begin position="393"/>
        <end position="410"/>
    </location>
</feature>
<comment type="caution">
    <text evidence="7">The sequence shown here is derived from an EMBL/GenBank/DDBJ whole genome shotgun (WGS) entry which is preliminary data.</text>
</comment>
<protein>
    <submittedName>
        <fullName evidence="7">L-methionine/branched-chain amino acid transporter</fullName>
    </submittedName>
</protein>
<feature type="transmembrane region" description="Helical" evidence="6">
    <location>
        <begin position="342"/>
        <end position="362"/>
    </location>
</feature>
<keyword evidence="8" id="KW-1185">Reference proteome</keyword>
<feature type="transmembrane region" description="Helical" evidence="6">
    <location>
        <begin position="87"/>
        <end position="111"/>
    </location>
</feature>
<gene>
    <name evidence="7" type="primary">yjeH</name>
    <name evidence="7" type="ORF">FcAc13_07985</name>
</gene>
<dbReference type="InterPro" id="IPR002293">
    <property type="entry name" value="AA/rel_permease1"/>
</dbReference>
<dbReference type="EMBL" id="JABURY010000016">
    <property type="protein sequence ID" value="MBC9131247.1"/>
    <property type="molecule type" value="Genomic_DNA"/>
</dbReference>
<comment type="subcellular location">
    <subcellularLocation>
        <location evidence="1">Cell membrane</location>
        <topology evidence="1">Multi-pass membrane protein</topology>
    </subcellularLocation>
</comment>
<feature type="transmembrane region" description="Helical" evidence="6">
    <location>
        <begin position="265"/>
        <end position="285"/>
    </location>
</feature>
<keyword evidence="3 6" id="KW-0812">Transmembrane</keyword>
<organism evidence="7 8">
    <name type="scientific">Frischella japonica</name>
    <dbReference type="NCBI Taxonomy" id="2741544"/>
    <lineage>
        <taxon>Bacteria</taxon>
        <taxon>Pseudomonadati</taxon>
        <taxon>Pseudomonadota</taxon>
        <taxon>Gammaproteobacteria</taxon>
        <taxon>Orbales</taxon>
        <taxon>Orbaceae</taxon>
        <taxon>Frischella</taxon>
    </lineage>
</organism>
<dbReference type="Proteomes" id="UP000651208">
    <property type="component" value="Unassembled WGS sequence"/>
</dbReference>
<evidence type="ECO:0000256" key="1">
    <source>
        <dbReference type="ARBA" id="ARBA00004651"/>
    </source>
</evidence>
<keyword evidence="4 6" id="KW-1133">Transmembrane helix</keyword>
<sequence>MEQLKKELNFVQGVGLLTTSLLGTGIFAIPAITAEIAGNNGLWAWPLLLIMIFPIGLIFAELGKYYPSAGGVAYFVNRAFNPTLGRVSGWFFLTVIPFNLPAALYIASGFWVSLFNIPPFVELLIQLMTLFFIWLIGLFGAGASGWIQTLIAMLIIGLVMTIGFSSSPSVLTIEWPNLWQIDAVSLMNALGVMFWCFVGIEAFVHLTTEFKRPEKDFPRALIVGLVLAGFIYWACTAAVLSLSTGSIVVTTALPNIIEQLFGQQALWIFCAIGYAACFATINIYYQSYARLIWDQTKQDFPSIWLAKLSKRSTPVNSLSFVILLSGIFLILIHFFTISLTSLLIYANGVFVFIYLLAMLSAVRLLKGKLRIIAAICTMICVGLLWVIGYKSLYAIGIFIFLWLVAKCLTLKKYH</sequence>
<dbReference type="Gene3D" id="1.20.1740.10">
    <property type="entry name" value="Amino acid/polyamine transporter I"/>
    <property type="match status" value="1"/>
</dbReference>
<dbReference type="RefSeq" id="WP_187755680.1">
    <property type="nucleotide sequence ID" value="NZ_JABURY010000016.1"/>
</dbReference>
<reference evidence="7 8" key="1">
    <citation type="submission" date="2020-06" db="EMBL/GenBank/DDBJ databases">
        <title>Frischella cerana isolated from Apis cerana gut homogenate.</title>
        <authorList>
            <person name="Wolter L.A."/>
            <person name="Suenami S."/>
            <person name="Miyazaki R."/>
        </authorList>
    </citation>
    <scope>NUCLEOTIDE SEQUENCE [LARGE SCALE GENOMIC DNA]</scope>
    <source>
        <strain evidence="7 8">Ac13</strain>
    </source>
</reference>
<evidence type="ECO:0000256" key="3">
    <source>
        <dbReference type="ARBA" id="ARBA00022692"/>
    </source>
</evidence>
<feature type="transmembrane region" description="Helical" evidence="6">
    <location>
        <begin position="150"/>
        <end position="171"/>
    </location>
</feature>
<evidence type="ECO:0000256" key="6">
    <source>
        <dbReference type="SAM" id="Phobius"/>
    </source>
</evidence>
<name>A0ABR7QYG8_9GAMM</name>
<dbReference type="PIRSF" id="PIRSF006060">
    <property type="entry name" value="AA_transporter"/>
    <property type="match status" value="1"/>
</dbReference>
<feature type="transmembrane region" description="Helical" evidence="6">
    <location>
        <begin position="12"/>
        <end position="32"/>
    </location>
</feature>
<dbReference type="NCBIfam" id="NF008245">
    <property type="entry name" value="PRK11021.1"/>
    <property type="match status" value="1"/>
</dbReference>
<feature type="transmembrane region" description="Helical" evidence="6">
    <location>
        <begin position="220"/>
        <end position="253"/>
    </location>
</feature>
<evidence type="ECO:0000256" key="4">
    <source>
        <dbReference type="ARBA" id="ARBA00022989"/>
    </source>
</evidence>
<feature type="transmembrane region" description="Helical" evidence="6">
    <location>
        <begin position="369"/>
        <end position="387"/>
    </location>
</feature>